<dbReference type="AlphaFoldDB" id="A0A843U1V5"/>
<dbReference type="EMBL" id="NMUH01000438">
    <property type="protein sequence ID" value="MQL79172.1"/>
    <property type="molecule type" value="Genomic_DNA"/>
</dbReference>
<evidence type="ECO:0000313" key="1">
    <source>
        <dbReference type="EMBL" id="MQL79172.1"/>
    </source>
</evidence>
<name>A0A843U1V5_COLES</name>
<comment type="caution">
    <text evidence="1">The sequence shown here is derived from an EMBL/GenBank/DDBJ whole genome shotgun (WGS) entry which is preliminary data.</text>
</comment>
<organism evidence="1 2">
    <name type="scientific">Colocasia esculenta</name>
    <name type="common">Wild taro</name>
    <name type="synonym">Arum esculentum</name>
    <dbReference type="NCBI Taxonomy" id="4460"/>
    <lineage>
        <taxon>Eukaryota</taxon>
        <taxon>Viridiplantae</taxon>
        <taxon>Streptophyta</taxon>
        <taxon>Embryophyta</taxon>
        <taxon>Tracheophyta</taxon>
        <taxon>Spermatophyta</taxon>
        <taxon>Magnoliopsida</taxon>
        <taxon>Liliopsida</taxon>
        <taxon>Araceae</taxon>
        <taxon>Aroideae</taxon>
        <taxon>Colocasieae</taxon>
        <taxon>Colocasia</taxon>
    </lineage>
</organism>
<sequence length="102" mass="11852">MVWFRFGQPLIDFKWKVCAGRNRRTGEEDILLVVDSQLPSHQELLHTTAASCKLVPRFKISGVLHKSYWALSLTLRYLLFVSQELEEMAGEHAQMHELQQIV</sequence>
<reference evidence="1" key="1">
    <citation type="submission" date="2017-07" db="EMBL/GenBank/DDBJ databases">
        <title>Taro Niue Genome Assembly and Annotation.</title>
        <authorList>
            <person name="Atibalentja N."/>
            <person name="Keating K."/>
            <person name="Fields C.J."/>
        </authorList>
    </citation>
    <scope>NUCLEOTIDE SEQUENCE</scope>
    <source>
        <strain evidence="1">Niue_2</strain>
        <tissue evidence="1">Leaf</tissue>
    </source>
</reference>
<evidence type="ECO:0000313" key="2">
    <source>
        <dbReference type="Proteomes" id="UP000652761"/>
    </source>
</evidence>
<accession>A0A843U1V5</accession>
<keyword evidence="2" id="KW-1185">Reference proteome</keyword>
<gene>
    <name evidence="1" type="ORF">Taro_011624</name>
</gene>
<protein>
    <submittedName>
        <fullName evidence="1">Uncharacterized protein</fullName>
    </submittedName>
</protein>
<proteinExistence type="predicted"/>
<dbReference type="Proteomes" id="UP000652761">
    <property type="component" value="Unassembled WGS sequence"/>
</dbReference>